<sequence length="271" mass="29368">MSLIITENDSSECYCQNIASGSVALYSIRDPFKDSVNEDSLAIIPVDSKSCVLIVADGAGGMRAGALASSITVQSINKAVLKGIQHKLELRDVILNGIENANNEVLALGIGAYTTVAVAEIQDNHVRTYHVGDSMILVVGQRGKVKLQTISHSPVGYALEAGVLGEQEAMEHEERHLVSNMIGDSNMHISIGATVQLAARDSVLIASDGLFDNLHIEEIIEYCRKGPIKKSATYLKTKACERMMAENVAQPSKPDDLSFIEYRCKPLKVRK</sequence>
<protein>
    <recommendedName>
        <fullName evidence="1">PPM-type phosphatase domain-containing protein</fullName>
    </recommendedName>
</protein>
<dbReference type="SMART" id="SM00332">
    <property type="entry name" value="PP2Cc"/>
    <property type="match status" value="1"/>
</dbReference>
<dbReference type="SUPFAM" id="SSF81606">
    <property type="entry name" value="PP2C-like"/>
    <property type="match status" value="1"/>
</dbReference>
<organism evidence="2">
    <name type="scientific">hydrothermal vent metagenome</name>
    <dbReference type="NCBI Taxonomy" id="652676"/>
    <lineage>
        <taxon>unclassified sequences</taxon>
        <taxon>metagenomes</taxon>
        <taxon>ecological metagenomes</taxon>
    </lineage>
</organism>
<dbReference type="Gene3D" id="3.60.40.10">
    <property type="entry name" value="PPM-type phosphatase domain"/>
    <property type="match status" value="1"/>
</dbReference>
<proteinExistence type="predicted"/>
<evidence type="ECO:0000259" key="1">
    <source>
        <dbReference type="PROSITE" id="PS51746"/>
    </source>
</evidence>
<dbReference type="SMART" id="SM00331">
    <property type="entry name" value="PP2C_SIG"/>
    <property type="match status" value="1"/>
</dbReference>
<gene>
    <name evidence="2" type="ORF">MNBD_GAMMA22-718</name>
</gene>
<dbReference type="CDD" id="cd00143">
    <property type="entry name" value="PP2Cc"/>
    <property type="match status" value="1"/>
</dbReference>
<dbReference type="PROSITE" id="PS51746">
    <property type="entry name" value="PPM_2"/>
    <property type="match status" value="1"/>
</dbReference>
<dbReference type="AlphaFoldDB" id="A0A3B1A5B9"/>
<dbReference type="Pfam" id="PF13672">
    <property type="entry name" value="PP2C_2"/>
    <property type="match status" value="1"/>
</dbReference>
<name>A0A3B1A5B9_9ZZZZ</name>
<dbReference type="EMBL" id="UOFS01000013">
    <property type="protein sequence ID" value="VAW93409.1"/>
    <property type="molecule type" value="Genomic_DNA"/>
</dbReference>
<dbReference type="InterPro" id="IPR001932">
    <property type="entry name" value="PPM-type_phosphatase-like_dom"/>
</dbReference>
<dbReference type="InterPro" id="IPR036457">
    <property type="entry name" value="PPM-type-like_dom_sf"/>
</dbReference>
<accession>A0A3B1A5B9</accession>
<evidence type="ECO:0000313" key="2">
    <source>
        <dbReference type="EMBL" id="VAW93409.1"/>
    </source>
</evidence>
<feature type="domain" description="PPM-type phosphatase" evidence="1">
    <location>
        <begin position="22"/>
        <end position="264"/>
    </location>
</feature>
<reference evidence="2" key="1">
    <citation type="submission" date="2018-06" db="EMBL/GenBank/DDBJ databases">
        <authorList>
            <person name="Zhirakovskaya E."/>
        </authorList>
    </citation>
    <scope>NUCLEOTIDE SEQUENCE</scope>
</reference>